<dbReference type="AlphaFoldDB" id="A6IWM1"/>
<protein>
    <submittedName>
        <fullName evidence="1">RCG43379</fullName>
    </submittedName>
</protein>
<gene>
    <name evidence="1" type="ORF">rCG_43379</name>
</gene>
<proteinExistence type="predicted"/>
<organism evidence="1 2">
    <name type="scientific">Rattus norvegicus</name>
    <name type="common">Rat</name>
    <dbReference type="NCBI Taxonomy" id="10116"/>
    <lineage>
        <taxon>Eukaryota</taxon>
        <taxon>Metazoa</taxon>
        <taxon>Chordata</taxon>
        <taxon>Craniata</taxon>
        <taxon>Vertebrata</taxon>
        <taxon>Euteleostomi</taxon>
        <taxon>Mammalia</taxon>
        <taxon>Eutheria</taxon>
        <taxon>Euarchontoglires</taxon>
        <taxon>Glires</taxon>
        <taxon>Rodentia</taxon>
        <taxon>Myomorpha</taxon>
        <taxon>Muroidea</taxon>
        <taxon>Muridae</taxon>
        <taxon>Murinae</taxon>
        <taxon>Rattus</taxon>
    </lineage>
</organism>
<evidence type="ECO:0000313" key="1">
    <source>
        <dbReference type="EMBL" id="EDM08851.1"/>
    </source>
</evidence>
<reference evidence="1 2" key="1">
    <citation type="submission" date="2005-09" db="EMBL/GenBank/DDBJ databases">
        <authorList>
            <person name="Mural R.J."/>
            <person name="Li P.W."/>
            <person name="Adams M.D."/>
            <person name="Amanatides P.G."/>
            <person name="Baden-Tillson H."/>
            <person name="Barnstead M."/>
            <person name="Chin S.H."/>
            <person name="Dew I."/>
            <person name="Evans C.A."/>
            <person name="Ferriera S."/>
            <person name="Flanigan M."/>
            <person name="Fosler C."/>
            <person name="Glodek A."/>
            <person name="Gu Z."/>
            <person name="Holt R.A."/>
            <person name="Jennings D."/>
            <person name="Kraft C.L."/>
            <person name="Lu F."/>
            <person name="Nguyen T."/>
            <person name="Nusskern D.R."/>
            <person name="Pfannkoch C.M."/>
            <person name="Sitter C."/>
            <person name="Sutton G.G."/>
            <person name="Venter J.C."/>
            <person name="Wang Z."/>
            <person name="Woodage T."/>
            <person name="Zheng X.H."/>
            <person name="Zhong F."/>
        </authorList>
    </citation>
    <scope>NUCLEOTIDE SEQUENCE [LARGE SCALE GENOMIC DNA]</scope>
    <source>
        <strain>BN</strain>
        <strain evidence="2">Sprague-Dawley</strain>
    </source>
</reference>
<name>A6IWM1_RAT</name>
<accession>A6IWM1</accession>
<dbReference type="Proteomes" id="UP000234681">
    <property type="component" value="Chromosome 16"/>
</dbReference>
<evidence type="ECO:0000313" key="2">
    <source>
        <dbReference type="Proteomes" id="UP000234681"/>
    </source>
</evidence>
<dbReference type="EMBL" id="CH473970">
    <property type="protein sequence ID" value="EDM08851.1"/>
    <property type="molecule type" value="Genomic_DNA"/>
</dbReference>
<sequence length="27" mass="3158">MVVSTCHCSIWSSQIEGRQTSHRQWPL</sequence>